<dbReference type="SMART" id="SM00614">
    <property type="entry name" value="ZnF_BED"/>
    <property type="match status" value="1"/>
</dbReference>
<keyword evidence="8" id="KW-0539">Nucleus</keyword>
<dbReference type="AlphaFoldDB" id="A0AA47MCN0"/>
<gene>
    <name evidence="11" type="primary">ZBED1_154</name>
    <name evidence="11" type="ORF">N1851_026160</name>
</gene>
<evidence type="ECO:0000313" key="12">
    <source>
        <dbReference type="Proteomes" id="UP001174136"/>
    </source>
</evidence>
<dbReference type="PANTHER" id="PTHR46481:SF9">
    <property type="entry name" value="ZINC FINGER BED DOMAIN-CONTAINING PROTEIN 1-LIKE"/>
    <property type="match status" value="1"/>
</dbReference>
<evidence type="ECO:0000256" key="9">
    <source>
        <dbReference type="PROSITE-ProRule" id="PRU00027"/>
    </source>
</evidence>
<organism evidence="11 12">
    <name type="scientific">Merluccius polli</name>
    <name type="common">Benguela hake</name>
    <name type="synonym">Merluccius cadenati</name>
    <dbReference type="NCBI Taxonomy" id="89951"/>
    <lineage>
        <taxon>Eukaryota</taxon>
        <taxon>Metazoa</taxon>
        <taxon>Chordata</taxon>
        <taxon>Craniata</taxon>
        <taxon>Vertebrata</taxon>
        <taxon>Euteleostomi</taxon>
        <taxon>Actinopterygii</taxon>
        <taxon>Neopterygii</taxon>
        <taxon>Teleostei</taxon>
        <taxon>Neoteleostei</taxon>
        <taxon>Acanthomorphata</taxon>
        <taxon>Zeiogadaria</taxon>
        <taxon>Gadariae</taxon>
        <taxon>Gadiformes</taxon>
        <taxon>Gadoidei</taxon>
        <taxon>Merlucciidae</taxon>
        <taxon>Merluccius</taxon>
    </lineage>
</organism>
<dbReference type="EMBL" id="JAOPHQ010004860">
    <property type="protein sequence ID" value="KAK0137629.1"/>
    <property type="molecule type" value="Genomic_DNA"/>
</dbReference>
<dbReference type="InterPro" id="IPR012337">
    <property type="entry name" value="RNaseH-like_sf"/>
</dbReference>
<evidence type="ECO:0000256" key="8">
    <source>
        <dbReference type="ARBA" id="ARBA00023242"/>
    </source>
</evidence>
<evidence type="ECO:0000259" key="10">
    <source>
        <dbReference type="PROSITE" id="PS50808"/>
    </source>
</evidence>
<keyword evidence="4" id="KW-0862">Zinc</keyword>
<evidence type="ECO:0000256" key="4">
    <source>
        <dbReference type="ARBA" id="ARBA00022833"/>
    </source>
</evidence>
<reference evidence="11" key="1">
    <citation type="journal article" date="2023" name="Front. Mar. Sci.">
        <title>A new Merluccius polli reference genome to investigate the effects of global change in West African waters.</title>
        <authorList>
            <person name="Mateo J.L."/>
            <person name="Blanco-Fernandez C."/>
            <person name="Garcia-Vazquez E."/>
            <person name="Machado-Schiaffino G."/>
        </authorList>
    </citation>
    <scope>NUCLEOTIDE SEQUENCE</scope>
    <source>
        <strain evidence="11">C29</strain>
        <tissue evidence="11">Fin</tissue>
    </source>
</reference>
<evidence type="ECO:0000256" key="2">
    <source>
        <dbReference type="ARBA" id="ARBA00022723"/>
    </source>
</evidence>
<dbReference type="PANTHER" id="PTHR46481">
    <property type="entry name" value="ZINC FINGER BED DOMAIN-CONTAINING PROTEIN 4"/>
    <property type="match status" value="1"/>
</dbReference>
<dbReference type="InterPro" id="IPR008906">
    <property type="entry name" value="HATC_C_dom"/>
</dbReference>
<keyword evidence="12" id="KW-1185">Reference proteome</keyword>
<keyword evidence="7" id="KW-0804">Transcription</keyword>
<protein>
    <submittedName>
        <fullName evidence="11">Zinc finger BED domain-containing protein 1</fullName>
    </submittedName>
</protein>
<comment type="caution">
    <text evidence="11">The sequence shown here is derived from an EMBL/GenBank/DDBJ whole genome shotgun (WGS) entry which is preliminary data.</text>
</comment>
<dbReference type="GO" id="GO:0008270">
    <property type="term" value="F:zinc ion binding"/>
    <property type="evidence" value="ECO:0007669"/>
    <property type="project" value="UniProtKB-KW"/>
</dbReference>
<dbReference type="InterPro" id="IPR052035">
    <property type="entry name" value="ZnF_BED_domain_contain"/>
</dbReference>
<keyword evidence="6" id="KW-0238">DNA-binding</keyword>
<dbReference type="SUPFAM" id="SSF53098">
    <property type="entry name" value="Ribonuclease H-like"/>
    <property type="match status" value="1"/>
</dbReference>
<evidence type="ECO:0000256" key="1">
    <source>
        <dbReference type="ARBA" id="ARBA00004123"/>
    </source>
</evidence>
<evidence type="ECO:0000256" key="5">
    <source>
        <dbReference type="ARBA" id="ARBA00023015"/>
    </source>
</evidence>
<evidence type="ECO:0000256" key="3">
    <source>
        <dbReference type="ARBA" id="ARBA00022771"/>
    </source>
</evidence>
<dbReference type="Pfam" id="PF05699">
    <property type="entry name" value="Dimer_Tnp_hAT"/>
    <property type="match status" value="1"/>
</dbReference>
<comment type="subcellular location">
    <subcellularLocation>
        <location evidence="1">Nucleus</location>
    </subcellularLocation>
</comment>
<dbReference type="InterPro" id="IPR003656">
    <property type="entry name" value="Znf_BED"/>
</dbReference>
<sequence length="588" mass="65148">MKRPKRSVAWDHFDLKNGDVRCKHCDAVYKYNSTTTPMMHHLSHAHPTLIAGNSSSSQPTITSVLARRSCDSQRADKITKGICKFIQTDMLPISVVEGKGFGNLMNIMEPAYNIPSRRTVTRLIETQYGERKEELFKKLATAESVALTTDCWTALTAESYITITCHYIGDDWEMNSAVLLTESLPGRHTADCLAEKLNGAVEQWGIEGRVIACVHDNAANIVAANRPTRVSWVSVACFAHTLQLAINDGFALYLNRVISAAGKLVGHFNYSTVASKALKKKQEQMGLASHRLIQSCKTRWNSVCDMFDRLVEQRWAVAAVLSDRTVTKLQDARILELKDEYWQLMEETQPVLRTLKCATTVMSAEKDVSISNTYPITFGLINAHLMRKEGDGPKVIEFKTKVRSSLSTRMNLQSAECVSSAPMLSAMLDPRHKHLGFLTPAQRVVANAKLVELGEAVETGQEAIEQAGGHTDDGSANTGAAAATQASAMALLLGEQYSTQLDTGVDTEIHNFLRDTPPPLDCNPTDWWKVNGRRFPRLAKLARQYLCIPATSVPSERVFSAAGLTVTRLRSRLTPEHVNMLIFLNKNL</sequence>
<evidence type="ECO:0000313" key="11">
    <source>
        <dbReference type="EMBL" id="KAK0137629.1"/>
    </source>
</evidence>
<dbReference type="PROSITE" id="PS50808">
    <property type="entry name" value="ZF_BED"/>
    <property type="match status" value="1"/>
</dbReference>
<dbReference type="GO" id="GO:0003677">
    <property type="term" value="F:DNA binding"/>
    <property type="evidence" value="ECO:0007669"/>
    <property type="project" value="UniProtKB-KW"/>
</dbReference>
<dbReference type="SUPFAM" id="SSF140996">
    <property type="entry name" value="Hermes dimerisation domain"/>
    <property type="match status" value="1"/>
</dbReference>
<keyword evidence="2" id="KW-0479">Metal-binding</keyword>
<dbReference type="GO" id="GO:0046983">
    <property type="term" value="F:protein dimerization activity"/>
    <property type="evidence" value="ECO:0007669"/>
    <property type="project" value="InterPro"/>
</dbReference>
<name>A0AA47MCN0_MERPO</name>
<dbReference type="Pfam" id="PF02892">
    <property type="entry name" value="zf-BED"/>
    <property type="match status" value="1"/>
</dbReference>
<dbReference type="SUPFAM" id="SSF57667">
    <property type="entry name" value="beta-beta-alpha zinc fingers"/>
    <property type="match status" value="1"/>
</dbReference>
<keyword evidence="3 9" id="KW-0863">Zinc-finger</keyword>
<evidence type="ECO:0000256" key="6">
    <source>
        <dbReference type="ARBA" id="ARBA00023125"/>
    </source>
</evidence>
<dbReference type="InterPro" id="IPR036236">
    <property type="entry name" value="Znf_C2H2_sf"/>
</dbReference>
<dbReference type="Proteomes" id="UP001174136">
    <property type="component" value="Unassembled WGS sequence"/>
</dbReference>
<feature type="domain" description="BED-type" evidence="10">
    <location>
        <begin position="4"/>
        <end position="53"/>
    </location>
</feature>
<proteinExistence type="predicted"/>
<dbReference type="GO" id="GO:0005634">
    <property type="term" value="C:nucleus"/>
    <property type="evidence" value="ECO:0007669"/>
    <property type="project" value="UniProtKB-SubCell"/>
</dbReference>
<evidence type="ECO:0000256" key="7">
    <source>
        <dbReference type="ARBA" id="ARBA00023163"/>
    </source>
</evidence>
<keyword evidence="5" id="KW-0805">Transcription regulation</keyword>
<accession>A0AA47MCN0</accession>